<feature type="region of interest" description="Disordered" evidence="1">
    <location>
        <begin position="22"/>
        <end position="60"/>
    </location>
</feature>
<dbReference type="AlphaFoldDB" id="A0A2T2N6A1"/>
<evidence type="ECO:0000313" key="3">
    <source>
        <dbReference type="Proteomes" id="UP000240883"/>
    </source>
</evidence>
<proteinExistence type="predicted"/>
<reference evidence="2 3" key="1">
    <citation type="journal article" date="2018" name="Front. Microbiol.">
        <title>Genome-Wide Analysis of Corynespora cassiicola Leaf Fall Disease Putative Effectors.</title>
        <authorList>
            <person name="Lopez D."/>
            <person name="Ribeiro S."/>
            <person name="Label P."/>
            <person name="Fumanal B."/>
            <person name="Venisse J.S."/>
            <person name="Kohler A."/>
            <person name="de Oliveira R.R."/>
            <person name="Labutti K."/>
            <person name="Lipzen A."/>
            <person name="Lail K."/>
            <person name="Bauer D."/>
            <person name="Ohm R.A."/>
            <person name="Barry K.W."/>
            <person name="Spatafora J."/>
            <person name="Grigoriev I.V."/>
            <person name="Martin F.M."/>
            <person name="Pujade-Renaud V."/>
        </authorList>
    </citation>
    <scope>NUCLEOTIDE SEQUENCE [LARGE SCALE GENOMIC DNA]</scope>
    <source>
        <strain evidence="2 3">Philippines</strain>
    </source>
</reference>
<name>A0A2T2N6A1_CORCC</name>
<keyword evidence="3" id="KW-1185">Reference proteome</keyword>
<gene>
    <name evidence="2" type="ORF">BS50DRAFT_159573</name>
</gene>
<sequence length="176" mass="19614">MYVRLRMSTLNTHANVNIACTRSTSATPTRRGRTPERPESIYRWPPAPRPSSEERSRAHRLHRPPKHVAFCGLGYRAWGPAGWGRLGVGSRPCMLPMRFSSHGHLEWAPFPPVLMQHIRGWGETYSIDTGVSSAPRSNWPPLIGGIMAQLRMAHQLATRKVGGYRSPPSCPPATAM</sequence>
<dbReference type="EMBL" id="KZ678146">
    <property type="protein sequence ID" value="PSN60919.1"/>
    <property type="molecule type" value="Genomic_DNA"/>
</dbReference>
<accession>A0A2T2N6A1</accession>
<dbReference type="Proteomes" id="UP000240883">
    <property type="component" value="Unassembled WGS sequence"/>
</dbReference>
<evidence type="ECO:0000256" key="1">
    <source>
        <dbReference type="SAM" id="MobiDB-lite"/>
    </source>
</evidence>
<evidence type="ECO:0000313" key="2">
    <source>
        <dbReference type="EMBL" id="PSN60919.1"/>
    </source>
</evidence>
<protein>
    <submittedName>
        <fullName evidence="2">Uncharacterized protein</fullName>
    </submittedName>
</protein>
<organism evidence="2 3">
    <name type="scientific">Corynespora cassiicola Philippines</name>
    <dbReference type="NCBI Taxonomy" id="1448308"/>
    <lineage>
        <taxon>Eukaryota</taxon>
        <taxon>Fungi</taxon>
        <taxon>Dikarya</taxon>
        <taxon>Ascomycota</taxon>
        <taxon>Pezizomycotina</taxon>
        <taxon>Dothideomycetes</taxon>
        <taxon>Pleosporomycetidae</taxon>
        <taxon>Pleosporales</taxon>
        <taxon>Corynesporascaceae</taxon>
        <taxon>Corynespora</taxon>
    </lineage>
</organism>